<keyword evidence="2" id="KW-0732">Signal</keyword>
<organism evidence="3 4">
    <name type="scientific">Ophiocordyceps sinensis</name>
    <dbReference type="NCBI Taxonomy" id="72228"/>
    <lineage>
        <taxon>Eukaryota</taxon>
        <taxon>Fungi</taxon>
        <taxon>Dikarya</taxon>
        <taxon>Ascomycota</taxon>
        <taxon>Pezizomycotina</taxon>
        <taxon>Sordariomycetes</taxon>
        <taxon>Hypocreomycetidae</taxon>
        <taxon>Hypocreales</taxon>
        <taxon>Ophiocordycipitaceae</taxon>
        <taxon>Ophiocordyceps</taxon>
    </lineage>
</organism>
<feature type="compositionally biased region" description="Low complexity" evidence="1">
    <location>
        <begin position="106"/>
        <end position="118"/>
    </location>
</feature>
<proteinExistence type="predicted"/>
<accession>A0A8H4LWQ1</accession>
<gene>
    <name evidence="3" type="ORF">G6O67_005636</name>
</gene>
<reference evidence="3 4" key="1">
    <citation type="journal article" date="2020" name="Genome Biol. Evol.">
        <title>A new high-quality draft genome assembly of the Chinese cordyceps Ophiocordyceps sinensis.</title>
        <authorList>
            <person name="Shu R."/>
            <person name="Zhang J."/>
            <person name="Meng Q."/>
            <person name="Zhang H."/>
            <person name="Zhou G."/>
            <person name="Li M."/>
            <person name="Wu P."/>
            <person name="Zhao Y."/>
            <person name="Chen C."/>
            <person name="Qin Q."/>
        </authorList>
    </citation>
    <scope>NUCLEOTIDE SEQUENCE [LARGE SCALE GENOMIC DNA]</scope>
    <source>
        <strain evidence="3 4">IOZ07</strain>
    </source>
</reference>
<feature type="chain" id="PRO_5034901301" evidence="2">
    <location>
        <begin position="26"/>
        <end position="293"/>
    </location>
</feature>
<feature type="compositionally biased region" description="Basic and acidic residues" evidence="1">
    <location>
        <begin position="32"/>
        <end position="43"/>
    </location>
</feature>
<name>A0A8H4LWQ1_9HYPO</name>
<keyword evidence="4" id="KW-1185">Reference proteome</keyword>
<evidence type="ECO:0000256" key="2">
    <source>
        <dbReference type="SAM" id="SignalP"/>
    </source>
</evidence>
<feature type="region of interest" description="Disordered" evidence="1">
    <location>
        <begin position="25"/>
        <end position="293"/>
    </location>
</feature>
<dbReference type="AlphaFoldDB" id="A0A8H4LWQ1"/>
<feature type="signal peptide" evidence="2">
    <location>
        <begin position="1"/>
        <end position="25"/>
    </location>
</feature>
<comment type="caution">
    <text evidence="3">The sequence shown here is derived from an EMBL/GenBank/DDBJ whole genome shotgun (WGS) entry which is preliminary data.</text>
</comment>
<dbReference type="EMBL" id="JAAVMX010000006">
    <property type="protein sequence ID" value="KAF4506955.1"/>
    <property type="molecule type" value="Genomic_DNA"/>
</dbReference>
<evidence type="ECO:0000313" key="3">
    <source>
        <dbReference type="EMBL" id="KAF4506955.1"/>
    </source>
</evidence>
<evidence type="ECO:0000256" key="1">
    <source>
        <dbReference type="SAM" id="MobiDB-lite"/>
    </source>
</evidence>
<feature type="compositionally biased region" description="Pro residues" evidence="1">
    <location>
        <begin position="146"/>
        <end position="167"/>
    </location>
</feature>
<sequence length="293" mass="30156">MRSLSVILLISAALCLLLWPDTGAAAPLPGDRVPKPVTKERTKVGTSVPAGQTNSRKPEPQPRTKLRTTGQGERKPRTKPIGRNQGAGGSGTSLQPGAQRPVPKQLESPPGELESPPGALKLDAPGGSITPPQSRAKRPVPKKPESPPGELGPPPGLPPRPNTPKPNAPKSDAQIPGAAGGSVTSPQPAPGGSASDASRKEQQPAITKEGQSNEKPGKSQASGFGPLPPTPKDLERIANSGLSIKPVGEERQAKDKPSSPGLGKAIKDGFQKVKGKVTNSPSWVIDKITGNQG</sequence>
<protein>
    <submittedName>
        <fullName evidence="3">Uncharacterized protein</fullName>
    </submittedName>
</protein>
<feature type="compositionally biased region" description="Basic and acidic residues" evidence="1">
    <location>
        <begin position="247"/>
        <end position="257"/>
    </location>
</feature>
<dbReference type="Proteomes" id="UP000557566">
    <property type="component" value="Unassembled WGS sequence"/>
</dbReference>
<evidence type="ECO:0000313" key="4">
    <source>
        <dbReference type="Proteomes" id="UP000557566"/>
    </source>
</evidence>